<sequence length="123" mass="14055">MRQELSNVASACVKIDLRTNLQMHAYVMQTFNFANNVSYIISDNTCTLTTTFSLPGFAVPTVIDPETNHESGNYVEMVDRTPKNSEDVFEFIPEQQPSYAHALQLFDNEGRKMQDIIHTLLFF</sequence>
<accession>A0AAD9MYT9</accession>
<dbReference type="AlphaFoldDB" id="A0AAD9MYT9"/>
<gene>
    <name evidence="1" type="ORF">LSH36_522g00008</name>
</gene>
<comment type="caution">
    <text evidence="1">The sequence shown here is derived from an EMBL/GenBank/DDBJ whole genome shotgun (WGS) entry which is preliminary data.</text>
</comment>
<dbReference type="Proteomes" id="UP001208570">
    <property type="component" value="Unassembled WGS sequence"/>
</dbReference>
<organism evidence="1 2">
    <name type="scientific">Paralvinella palmiformis</name>
    <dbReference type="NCBI Taxonomy" id="53620"/>
    <lineage>
        <taxon>Eukaryota</taxon>
        <taxon>Metazoa</taxon>
        <taxon>Spiralia</taxon>
        <taxon>Lophotrochozoa</taxon>
        <taxon>Annelida</taxon>
        <taxon>Polychaeta</taxon>
        <taxon>Sedentaria</taxon>
        <taxon>Canalipalpata</taxon>
        <taxon>Terebellida</taxon>
        <taxon>Terebelliformia</taxon>
        <taxon>Alvinellidae</taxon>
        <taxon>Paralvinella</taxon>
    </lineage>
</organism>
<proteinExistence type="predicted"/>
<reference evidence="1" key="1">
    <citation type="journal article" date="2023" name="Mol. Biol. Evol.">
        <title>Third-Generation Sequencing Reveals the Adaptive Role of the Epigenome in Three Deep-Sea Polychaetes.</title>
        <authorList>
            <person name="Perez M."/>
            <person name="Aroh O."/>
            <person name="Sun Y."/>
            <person name="Lan Y."/>
            <person name="Juniper S.K."/>
            <person name="Young C.R."/>
            <person name="Angers B."/>
            <person name="Qian P.Y."/>
        </authorList>
    </citation>
    <scope>NUCLEOTIDE SEQUENCE</scope>
    <source>
        <strain evidence="1">P08H-3</strain>
    </source>
</reference>
<dbReference type="EMBL" id="JAODUP010000522">
    <property type="protein sequence ID" value="KAK2147999.1"/>
    <property type="molecule type" value="Genomic_DNA"/>
</dbReference>
<name>A0AAD9MYT9_9ANNE</name>
<evidence type="ECO:0000313" key="1">
    <source>
        <dbReference type="EMBL" id="KAK2147999.1"/>
    </source>
</evidence>
<protein>
    <submittedName>
        <fullName evidence="1">Uncharacterized protein</fullName>
    </submittedName>
</protein>
<keyword evidence="2" id="KW-1185">Reference proteome</keyword>
<evidence type="ECO:0000313" key="2">
    <source>
        <dbReference type="Proteomes" id="UP001208570"/>
    </source>
</evidence>